<evidence type="ECO:0008006" key="3">
    <source>
        <dbReference type="Google" id="ProtNLM"/>
    </source>
</evidence>
<dbReference type="Proteomes" id="UP000315349">
    <property type="component" value="Chromosome"/>
</dbReference>
<accession>A0A518GHZ6</accession>
<protein>
    <recommendedName>
        <fullName evidence="3">DUF4375 domain-containing protein</fullName>
    </recommendedName>
</protein>
<organism evidence="1 2">
    <name type="scientific">Planctopirus ephydatiae</name>
    <dbReference type="NCBI Taxonomy" id="2528019"/>
    <lineage>
        <taxon>Bacteria</taxon>
        <taxon>Pseudomonadati</taxon>
        <taxon>Planctomycetota</taxon>
        <taxon>Planctomycetia</taxon>
        <taxon>Planctomycetales</taxon>
        <taxon>Planctomycetaceae</taxon>
        <taxon>Planctopirus</taxon>
    </lineage>
</organism>
<evidence type="ECO:0000313" key="1">
    <source>
        <dbReference type="EMBL" id="QDV28221.1"/>
    </source>
</evidence>
<gene>
    <name evidence="1" type="ORF">Spb1_00840</name>
</gene>
<proteinExistence type="predicted"/>
<dbReference type="RefSeq" id="WP_145294076.1">
    <property type="nucleotide sequence ID" value="NZ_CP036299.1"/>
</dbReference>
<dbReference type="KEGG" id="peh:Spb1_00840"/>
<keyword evidence="2" id="KW-1185">Reference proteome</keyword>
<name>A0A518GHZ6_9PLAN</name>
<dbReference type="EMBL" id="CP036299">
    <property type="protein sequence ID" value="QDV28221.1"/>
    <property type="molecule type" value="Genomic_DNA"/>
</dbReference>
<dbReference type="AlphaFoldDB" id="A0A518GHZ6"/>
<reference evidence="1 2" key="1">
    <citation type="submission" date="2019-02" db="EMBL/GenBank/DDBJ databases">
        <title>Deep-cultivation of Planctomycetes and their phenomic and genomic characterization uncovers novel biology.</title>
        <authorList>
            <person name="Wiegand S."/>
            <person name="Jogler M."/>
            <person name="Boedeker C."/>
            <person name="Pinto D."/>
            <person name="Vollmers J."/>
            <person name="Rivas-Marin E."/>
            <person name="Kohn T."/>
            <person name="Peeters S.H."/>
            <person name="Heuer A."/>
            <person name="Rast P."/>
            <person name="Oberbeckmann S."/>
            <person name="Bunk B."/>
            <person name="Jeske O."/>
            <person name="Meyerdierks A."/>
            <person name="Storesund J.E."/>
            <person name="Kallscheuer N."/>
            <person name="Luecker S."/>
            <person name="Lage O.M."/>
            <person name="Pohl T."/>
            <person name="Merkel B.J."/>
            <person name="Hornburger P."/>
            <person name="Mueller R.-W."/>
            <person name="Bruemmer F."/>
            <person name="Labrenz M."/>
            <person name="Spormann A.M."/>
            <person name="Op den Camp H."/>
            <person name="Overmann J."/>
            <person name="Amann R."/>
            <person name="Jetten M.S.M."/>
            <person name="Mascher T."/>
            <person name="Medema M.H."/>
            <person name="Devos D.P."/>
            <person name="Kaster A.-K."/>
            <person name="Ovreas L."/>
            <person name="Rohde M."/>
            <person name="Galperin M.Y."/>
            <person name="Jogler C."/>
        </authorList>
    </citation>
    <scope>NUCLEOTIDE SEQUENCE [LARGE SCALE GENOMIC DNA]</scope>
    <source>
        <strain evidence="1 2">Spb1</strain>
    </source>
</reference>
<evidence type="ECO:0000313" key="2">
    <source>
        <dbReference type="Proteomes" id="UP000315349"/>
    </source>
</evidence>
<dbReference type="OrthoDB" id="9856818at2"/>
<sequence>MDEYRESYCVPFLDFVSGTQDAHDCWQVDGFWPDRVKASLDHVLVWGTEIGLTYLNNGGMNAYLQFISGRTLPEVSRGFGVLKCFRSQQVCKKTIRRFGATFPRSDAERAAVVESDPDYFEECGSELWDAMKADDYETIAEAYYKSVCDAHAIPPKRYGR</sequence>